<evidence type="ECO:0000313" key="9">
    <source>
        <dbReference type="EMBL" id="MBV6545702.1"/>
    </source>
</evidence>
<dbReference type="InterPro" id="IPR018383">
    <property type="entry name" value="UPF0324_pro"/>
</dbReference>
<evidence type="ECO:0000256" key="3">
    <source>
        <dbReference type="ARBA" id="ARBA00022475"/>
    </source>
</evidence>
<feature type="transmembrane region" description="Helical" evidence="7">
    <location>
        <begin position="222"/>
        <end position="239"/>
    </location>
</feature>
<dbReference type="NCBIfam" id="TIGR00698">
    <property type="entry name" value="YeiH family putative sulfate export transporter"/>
    <property type="match status" value="1"/>
</dbReference>
<evidence type="ECO:0000313" key="8">
    <source>
        <dbReference type="EMBL" id="MBV6530626.1"/>
    </source>
</evidence>
<evidence type="ECO:0000313" key="11">
    <source>
        <dbReference type="Proteomes" id="UP001196379"/>
    </source>
</evidence>
<dbReference type="RefSeq" id="WP_157402948.1">
    <property type="nucleotide sequence ID" value="NZ_JABULY010000001.1"/>
</dbReference>
<name>A0A949T2D8_9PAST</name>
<keyword evidence="3" id="KW-1003">Cell membrane</keyword>
<evidence type="ECO:0000256" key="1">
    <source>
        <dbReference type="ARBA" id="ARBA00004651"/>
    </source>
</evidence>
<dbReference type="OrthoDB" id="9805703at2"/>
<dbReference type="PANTHER" id="PTHR30106">
    <property type="entry name" value="INNER MEMBRANE PROTEIN YEIH-RELATED"/>
    <property type="match status" value="1"/>
</dbReference>
<dbReference type="EMBL" id="JABUMC010000001">
    <property type="protein sequence ID" value="MBV6545702.1"/>
    <property type="molecule type" value="Genomic_DNA"/>
</dbReference>
<dbReference type="InterPro" id="IPR004630">
    <property type="entry name" value="UPF0324_YeiH-like"/>
</dbReference>
<dbReference type="Proteomes" id="UP000732858">
    <property type="component" value="Unassembled WGS sequence"/>
</dbReference>
<gene>
    <name evidence="8" type="ORF">HT657_00445</name>
    <name evidence="9" type="ORF">HT672_00045</name>
</gene>
<feature type="transmembrane region" description="Helical" evidence="7">
    <location>
        <begin position="154"/>
        <end position="175"/>
    </location>
</feature>
<dbReference type="EMBL" id="JABULY010000001">
    <property type="protein sequence ID" value="MBV6530626.1"/>
    <property type="molecule type" value="Genomic_DNA"/>
</dbReference>
<evidence type="ECO:0000256" key="6">
    <source>
        <dbReference type="ARBA" id="ARBA00023136"/>
    </source>
</evidence>
<sequence>MKINTNLLSGLTLVAFLTALSFYISHATIAINLQLSALTIAILIGLLLGNTFYVYIEKETAQGIQFAKTILLRTGIVLYGFRITLQDIHSVGANAVISDAILLVTTFFLTCWIGIRLLKIDKQIVQLTAAGCSICGAAAIMATTSIVKAESHKVSVAVALIVIFGTLCMFLYPMFYPYLSNVLTEHQFGIYIGSTVHEVAQVYAAGGNISSTVADTAVITKMIRVMMLAPFLICLAYYLQQGDNQQQKITIPWFAVLFIAVAVFNSFNLIPEKVVNTLIQIDTFLLMMAMSALGLTTRISSIKQAGIKPLLLGGIICLWLIVGGFFIHLIMQSLFR</sequence>
<dbReference type="GeneID" id="65548797"/>
<evidence type="ECO:0000313" key="10">
    <source>
        <dbReference type="Proteomes" id="UP000732858"/>
    </source>
</evidence>
<proteinExistence type="inferred from homology"/>
<feature type="transmembrane region" description="Helical" evidence="7">
    <location>
        <begin position="37"/>
        <end position="56"/>
    </location>
</feature>
<dbReference type="Pfam" id="PF03601">
    <property type="entry name" value="Cons_hypoth698"/>
    <property type="match status" value="1"/>
</dbReference>
<feature type="transmembrane region" description="Helical" evidence="7">
    <location>
        <begin position="277"/>
        <end position="297"/>
    </location>
</feature>
<feature type="transmembrane region" description="Helical" evidence="7">
    <location>
        <begin position="91"/>
        <end position="115"/>
    </location>
</feature>
<feature type="transmembrane region" description="Helical" evidence="7">
    <location>
        <begin position="251"/>
        <end position="271"/>
    </location>
</feature>
<comment type="subcellular location">
    <subcellularLocation>
        <location evidence="1">Cell membrane</location>
        <topology evidence="1">Multi-pass membrane protein</topology>
    </subcellularLocation>
</comment>
<dbReference type="PANTHER" id="PTHR30106:SF2">
    <property type="entry name" value="UPF0324 INNER MEMBRANE PROTEIN YEIH"/>
    <property type="match status" value="1"/>
</dbReference>
<keyword evidence="5 7" id="KW-1133">Transmembrane helix</keyword>
<evidence type="ECO:0000256" key="4">
    <source>
        <dbReference type="ARBA" id="ARBA00022692"/>
    </source>
</evidence>
<organism evidence="9 10">
    <name type="scientific">Ursidibacter maritimus</name>
    <dbReference type="NCBI Taxonomy" id="1331689"/>
    <lineage>
        <taxon>Bacteria</taxon>
        <taxon>Pseudomonadati</taxon>
        <taxon>Pseudomonadota</taxon>
        <taxon>Gammaproteobacteria</taxon>
        <taxon>Pasteurellales</taxon>
        <taxon>Pasteurellaceae</taxon>
        <taxon>Ursidibacter</taxon>
    </lineage>
</organism>
<accession>A0A949T2D8</accession>
<dbReference type="AlphaFoldDB" id="A0A949T2D8"/>
<comment type="similarity">
    <text evidence="2">Belongs to the UPF0324 family.</text>
</comment>
<evidence type="ECO:0000256" key="7">
    <source>
        <dbReference type="SAM" id="Phobius"/>
    </source>
</evidence>
<keyword evidence="4 7" id="KW-0812">Transmembrane</keyword>
<reference evidence="9 11" key="1">
    <citation type="journal article" date="2021" name="Mol. Ecol.">
        <title>Polar bear-adapted Ursidibacter maritimus are remarkably conserved after generations in captivity.</title>
        <authorList>
            <person name="Espinosa-Gongora C."/>
            <person name="Hansen M.J."/>
            <person name="Bertelsen M.F."/>
            <person name="Bojesen A.M."/>
        </authorList>
    </citation>
    <scope>NUCLEOTIDE SEQUENCE</scope>
    <source>
        <strain evidence="9">Pb43105x</strain>
        <strain evidence="8 11">Pb43106</strain>
    </source>
</reference>
<evidence type="ECO:0000256" key="2">
    <source>
        <dbReference type="ARBA" id="ARBA00007977"/>
    </source>
</evidence>
<protein>
    <submittedName>
        <fullName evidence="9">YeiH family putative sulfate export transporter</fullName>
    </submittedName>
</protein>
<keyword evidence="6 7" id="KW-0472">Membrane</keyword>
<feature type="transmembrane region" description="Helical" evidence="7">
    <location>
        <begin position="127"/>
        <end position="147"/>
    </location>
</feature>
<dbReference type="GO" id="GO:0005886">
    <property type="term" value="C:plasma membrane"/>
    <property type="evidence" value="ECO:0007669"/>
    <property type="project" value="UniProtKB-SubCell"/>
</dbReference>
<evidence type="ECO:0000256" key="5">
    <source>
        <dbReference type="ARBA" id="ARBA00022989"/>
    </source>
</evidence>
<keyword evidence="11" id="KW-1185">Reference proteome</keyword>
<comment type="caution">
    <text evidence="9">The sequence shown here is derived from an EMBL/GenBank/DDBJ whole genome shotgun (WGS) entry which is preliminary data.</text>
</comment>
<dbReference type="Proteomes" id="UP001196379">
    <property type="component" value="Unassembled WGS sequence"/>
</dbReference>
<feature type="transmembrane region" description="Helical" evidence="7">
    <location>
        <begin position="309"/>
        <end position="331"/>
    </location>
</feature>